<feature type="transmembrane region" description="Helical" evidence="6">
    <location>
        <begin position="292"/>
        <end position="310"/>
    </location>
</feature>
<keyword evidence="5 6" id="KW-0472">Membrane</keyword>
<dbReference type="KEGG" id="lcd:clem_04850"/>
<evidence type="ECO:0000256" key="4">
    <source>
        <dbReference type="ARBA" id="ARBA00022989"/>
    </source>
</evidence>
<feature type="transmembrane region" description="Helical" evidence="6">
    <location>
        <begin position="235"/>
        <end position="255"/>
    </location>
</feature>
<evidence type="ECO:0000256" key="6">
    <source>
        <dbReference type="SAM" id="Phobius"/>
    </source>
</evidence>
<accession>A0A222P0Z0</accession>
<evidence type="ECO:0000256" key="1">
    <source>
        <dbReference type="ARBA" id="ARBA00004141"/>
    </source>
</evidence>
<dbReference type="NCBIfam" id="TIGR03718">
    <property type="entry name" value="R_switched_Alx"/>
    <property type="match status" value="1"/>
</dbReference>
<feature type="transmembrane region" description="Helical" evidence="6">
    <location>
        <begin position="267"/>
        <end position="286"/>
    </location>
</feature>
<sequence length="318" mass="37238">MHSISEWWMWVAFFLFISLMLAIDIFVFGGKKAHRVSTREALTWVIVWVTLALLFNLLLWLYLLNTTDAATAHRQALEFFTGYLIEESLSIDNMFIFVMIFKYFAVPMEYQRRVLLFGVIGAIVMRLLLILLGLWLVNQFHWILYVFGAFLFFSGIKLFFVAEKEPTLEKNWLLFWMRKHLRVTDNFYKEHFFVKKDNLLYITPLFLVLVLIEASDLIFALDSIPAIFAITDDPFIIFTSNIFAILGLRAMYFLLANMADRFHLLKYGIALILTFVGFKMLIAYWIKLPIFISLGFIVATLIMSVLGSLVSKKHRKKI</sequence>
<proteinExistence type="inferred from homology"/>
<evidence type="ECO:0000313" key="7">
    <source>
        <dbReference type="EMBL" id="ASQ45528.1"/>
    </source>
</evidence>
<reference evidence="8" key="1">
    <citation type="submission" date="2016-07" db="EMBL/GenBank/DDBJ databases">
        <authorList>
            <person name="Florea S."/>
            <person name="Webb J.S."/>
            <person name="Jaromczyk J."/>
            <person name="Schardl C.L."/>
        </authorList>
    </citation>
    <scope>NUCLEOTIDE SEQUENCE [LARGE SCALE GENOMIC DNA]</scope>
    <source>
        <strain evidence="8">CDC-D5610</strain>
    </source>
</reference>
<keyword evidence="8" id="KW-1185">Reference proteome</keyword>
<feature type="transmembrane region" description="Helical" evidence="6">
    <location>
        <begin position="114"/>
        <end position="136"/>
    </location>
</feature>
<feature type="transmembrane region" description="Helical" evidence="6">
    <location>
        <begin position="41"/>
        <end position="63"/>
    </location>
</feature>
<dbReference type="PANTHER" id="PTHR30238">
    <property type="entry name" value="MEMBRANE BOUND PREDICTED REDOX MODULATOR"/>
    <property type="match status" value="1"/>
</dbReference>
<organism evidence="7 8">
    <name type="scientific">Legionella clemsonensis</name>
    <dbReference type="NCBI Taxonomy" id="1867846"/>
    <lineage>
        <taxon>Bacteria</taxon>
        <taxon>Pseudomonadati</taxon>
        <taxon>Pseudomonadota</taxon>
        <taxon>Gammaproteobacteria</taxon>
        <taxon>Legionellales</taxon>
        <taxon>Legionellaceae</taxon>
        <taxon>Legionella</taxon>
    </lineage>
</organism>
<dbReference type="Proteomes" id="UP000201728">
    <property type="component" value="Chromosome"/>
</dbReference>
<feature type="transmembrane region" description="Helical" evidence="6">
    <location>
        <begin position="7"/>
        <end position="29"/>
    </location>
</feature>
<evidence type="ECO:0000256" key="5">
    <source>
        <dbReference type="ARBA" id="ARBA00023136"/>
    </source>
</evidence>
<keyword evidence="3 6" id="KW-0812">Transmembrane</keyword>
<keyword evidence="4 6" id="KW-1133">Transmembrane helix</keyword>
<comment type="similarity">
    <text evidence="2">Belongs to the TerC family.</text>
</comment>
<protein>
    <submittedName>
        <fullName evidence="7">Inner membrane protein alx</fullName>
    </submittedName>
</protein>
<evidence type="ECO:0000256" key="2">
    <source>
        <dbReference type="ARBA" id="ARBA00007511"/>
    </source>
</evidence>
<dbReference type="EMBL" id="CP016397">
    <property type="protein sequence ID" value="ASQ45528.1"/>
    <property type="molecule type" value="Genomic_DNA"/>
</dbReference>
<dbReference type="Pfam" id="PF03741">
    <property type="entry name" value="TerC"/>
    <property type="match status" value="1"/>
</dbReference>
<feature type="transmembrane region" description="Helical" evidence="6">
    <location>
        <begin position="142"/>
        <end position="162"/>
    </location>
</feature>
<dbReference type="InterPro" id="IPR005496">
    <property type="entry name" value="Integral_membrane_TerC"/>
</dbReference>
<gene>
    <name evidence="7" type="primary">alx</name>
    <name evidence="7" type="ORF">clem_04850</name>
</gene>
<dbReference type="RefSeq" id="WP_094090576.1">
    <property type="nucleotide sequence ID" value="NZ_CP016397.1"/>
</dbReference>
<dbReference type="GO" id="GO:0016020">
    <property type="term" value="C:membrane"/>
    <property type="evidence" value="ECO:0007669"/>
    <property type="project" value="UniProtKB-SubCell"/>
</dbReference>
<dbReference type="AlphaFoldDB" id="A0A222P0Z0"/>
<dbReference type="OrthoDB" id="9783692at2"/>
<feature type="transmembrane region" description="Helical" evidence="6">
    <location>
        <begin position="83"/>
        <end position="105"/>
    </location>
</feature>
<comment type="subcellular location">
    <subcellularLocation>
        <location evidence="1">Membrane</location>
        <topology evidence="1">Multi-pass membrane protein</topology>
    </subcellularLocation>
</comment>
<feature type="transmembrane region" description="Helical" evidence="6">
    <location>
        <begin position="199"/>
        <end position="220"/>
    </location>
</feature>
<evidence type="ECO:0000256" key="3">
    <source>
        <dbReference type="ARBA" id="ARBA00022692"/>
    </source>
</evidence>
<evidence type="ECO:0000313" key="8">
    <source>
        <dbReference type="Proteomes" id="UP000201728"/>
    </source>
</evidence>
<dbReference type="PANTHER" id="PTHR30238:SF0">
    <property type="entry name" value="THYLAKOID MEMBRANE PROTEIN TERC, CHLOROPLASTIC"/>
    <property type="match status" value="1"/>
</dbReference>
<name>A0A222P0Z0_9GAMM</name>
<dbReference type="InterPro" id="IPR022369">
    <property type="entry name" value="Integral_membrane_TerC_rswitch"/>
</dbReference>